<dbReference type="SUPFAM" id="SSF116726">
    <property type="entry name" value="TrkA C-terminal domain-like"/>
    <property type="match status" value="1"/>
</dbReference>
<protein>
    <submittedName>
        <fullName evidence="5">TrkA family potassium uptake protein</fullName>
    </submittedName>
</protein>
<evidence type="ECO:0000259" key="4">
    <source>
        <dbReference type="PROSITE" id="PS51202"/>
    </source>
</evidence>
<dbReference type="PROSITE" id="PS51201">
    <property type="entry name" value="RCK_N"/>
    <property type="match status" value="1"/>
</dbReference>
<reference evidence="5" key="1">
    <citation type="submission" date="2019-04" db="EMBL/GenBank/DDBJ databases">
        <title>Evolution of Biomass-Degrading Anaerobic Consortia Revealed by Metagenomics.</title>
        <authorList>
            <person name="Peng X."/>
        </authorList>
    </citation>
    <scope>NUCLEOTIDE SEQUENCE</scope>
    <source>
        <strain evidence="5">SIG551</strain>
    </source>
</reference>
<dbReference type="InterPro" id="IPR036721">
    <property type="entry name" value="RCK_C_sf"/>
</dbReference>
<comment type="caution">
    <text evidence="5">The sequence shown here is derived from an EMBL/GenBank/DDBJ whole genome shotgun (WGS) entry which is preliminary data.</text>
</comment>
<organism evidence="5 6">
    <name type="scientific">Faecalispora sporosphaeroides</name>
    <dbReference type="NCBI Taxonomy" id="1549"/>
    <lineage>
        <taxon>Bacteria</taxon>
        <taxon>Bacillati</taxon>
        <taxon>Bacillota</taxon>
        <taxon>Clostridia</taxon>
        <taxon>Eubacteriales</taxon>
        <taxon>Oscillospiraceae</taxon>
        <taxon>Faecalispora</taxon>
    </lineage>
</organism>
<dbReference type="Pfam" id="PF02080">
    <property type="entry name" value="TrkA_C"/>
    <property type="match status" value="1"/>
</dbReference>
<keyword evidence="1" id="KW-0813">Transport</keyword>
<feature type="domain" description="RCK C-terminal" evidence="4">
    <location>
        <begin position="132"/>
        <end position="213"/>
    </location>
</feature>
<dbReference type="GO" id="GO:0006813">
    <property type="term" value="P:potassium ion transport"/>
    <property type="evidence" value="ECO:0007669"/>
    <property type="project" value="InterPro"/>
</dbReference>
<accession>A0A928KPX8</accession>
<dbReference type="Gene3D" id="3.30.70.1450">
    <property type="entry name" value="Regulator of K+ conductance, C-terminal domain"/>
    <property type="match status" value="1"/>
</dbReference>
<dbReference type="GO" id="GO:0008324">
    <property type="term" value="F:monoatomic cation transmembrane transporter activity"/>
    <property type="evidence" value="ECO:0007669"/>
    <property type="project" value="InterPro"/>
</dbReference>
<evidence type="ECO:0000259" key="3">
    <source>
        <dbReference type="PROSITE" id="PS51201"/>
    </source>
</evidence>
<evidence type="ECO:0000313" key="5">
    <source>
        <dbReference type="EMBL" id="MBE6832583.1"/>
    </source>
</evidence>
<dbReference type="InterPro" id="IPR003148">
    <property type="entry name" value="RCK_N"/>
</dbReference>
<proteinExistence type="predicted"/>
<keyword evidence="2" id="KW-0406">Ion transport</keyword>
<evidence type="ECO:0000256" key="1">
    <source>
        <dbReference type="ARBA" id="ARBA00022448"/>
    </source>
</evidence>
<sequence>MGGGKLGYNVARNMLDRKYQVHLIEKEYAKCVKIANDLGVEVTCGDGTELSILENASTKDADAFIAVTGSDQDNLVAAQLAKMEFGAKKVIVRANNPRNLEVLRTMGPDIAVSSTEIITNMIEQEVDLAEMHLLATLNKGRAGICSMVLPPDTSLHGVRLMDVSLPENTLIISVMRGGQMIIPNGRSVLHAGDQVVAVCENKSQKKLLHILGERIH</sequence>
<evidence type="ECO:0000313" key="6">
    <source>
        <dbReference type="Proteomes" id="UP000754750"/>
    </source>
</evidence>
<dbReference type="SUPFAM" id="SSF51735">
    <property type="entry name" value="NAD(P)-binding Rossmann-fold domains"/>
    <property type="match status" value="1"/>
</dbReference>
<dbReference type="InterPro" id="IPR006037">
    <property type="entry name" value="RCK_C"/>
</dbReference>
<dbReference type="EMBL" id="SVNY01000001">
    <property type="protein sequence ID" value="MBE6832583.1"/>
    <property type="molecule type" value="Genomic_DNA"/>
</dbReference>
<name>A0A928KPX8_9FIRM</name>
<feature type="domain" description="RCK N-terminal" evidence="3">
    <location>
        <begin position="1"/>
        <end position="112"/>
    </location>
</feature>
<dbReference type="AlphaFoldDB" id="A0A928KPX8"/>
<gene>
    <name evidence="5" type="ORF">E7512_03205</name>
</gene>
<dbReference type="Proteomes" id="UP000754750">
    <property type="component" value="Unassembled WGS sequence"/>
</dbReference>
<dbReference type="PANTHER" id="PTHR43833:SF5">
    <property type="entry name" value="TRK SYSTEM POTASSIUM UPTAKE PROTEIN TRKA"/>
    <property type="match status" value="1"/>
</dbReference>
<dbReference type="InterPro" id="IPR050721">
    <property type="entry name" value="Trk_Ktr_HKT_K-transport"/>
</dbReference>
<dbReference type="PANTHER" id="PTHR43833">
    <property type="entry name" value="POTASSIUM CHANNEL PROTEIN 2-RELATED-RELATED"/>
    <property type="match status" value="1"/>
</dbReference>
<dbReference type="Gene3D" id="3.40.50.720">
    <property type="entry name" value="NAD(P)-binding Rossmann-like Domain"/>
    <property type="match status" value="1"/>
</dbReference>
<dbReference type="Pfam" id="PF02254">
    <property type="entry name" value="TrkA_N"/>
    <property type="match status" value="1"/>
</dbReference>
<evidence type="ECO:0000256" key="2">
    <source>
        <dbReference type="ARBA" id="ARBA00023065"/>
    </source>
</evidence>
<dbReference type="PROSITE" id="PS51202">
    <property type="entry name" value="RCK_C"/>
    <property type="match status" value="1"/>
</dbReference>
<dbReference type="InterPro" id="IPR036291">
    <property type="entry name" value="NAD(P)-bd_dom_sf"/>
</dbReference>